<dbReference type="InterPro" id="IPR013762">
    <property type="entry name" value="Integrase-like_cat_sf"/>
</dbReference>
<organism evidence="3 4">
    <name type="scientific">Prorocentrum cordatum</name>
    <dbReference type="NCBI Taxonomy" id="2364126"/>
    <lineage>
        <taxon>Eukaryota</taxon>
        <taxon>Sar</taxon>
        <taxon>Alveolata</taxon>
        <taxon>Dinophyceae</taxon>
        <taxon>Prorocentrales</taxon>
        <taxon>Prorocentraceae</taxon>
        <taxon>Prorocentrum</taxon>
    </lineage>
</organism>
<evidence type="ECO:0000256" key="2">
    <source>
        <dbReference type="SAM" id="MobiDB-lite"/>
    </source>
</evidence>
<keyword evidence="4" id="KW-1185">Reference proteome</keyword>
<evidence type="ECO:0000256" key="1">
    <source>
        <dbReference type="ARBA" id="ARBA00023172"/>
    </source>
</evidence>
<gene>
    <name evidence="3" type="ORF">PCOR1329_LOCUS41069</name>
</gene>
<comment type="caution">
    <text evidence="3">The sequence shown here is derived from an EMBL/GenBank/DDBJ whole genome shotgun (WGS) entry which is preliminary data.</text>
</comment>
<dbReference type="SUPFAM" id="SSF56349">
    <property type="entry name" value="DNA breaking-rejoining enzymes"/>
    <property type="match status" value="1"/>
</dbReference>
<dbReference type="EMBL" id="CAUYUJ010014948">
    <property type="protein sequence ID" value="CAK0848009.1"/>
    <property type="molecule type" value="Genomic_DNA"/>
</dbReference>
<evidence type="ECO:0000313" key="4">
    <source>
        <dbReference type="Proteomes" id="UP001189429"/>
    </source>
</evidence>
<protein>
    <submittedName>
        <fullName evidence="3">Uncharacterized protein</fullName>
    </submittedName>
</protein>
<accession>A0ABN9TS15</accession>
<evidence type="ECO:0000313" key="3">
    <source>
        <dbReference type="EMBL" id="CAK0848009.1"/>
    </source>
</evidence>
<reference evidence="3" key="1">
    <citation type="submission" date="2023-10" db="EMBL/GenBank/DDBJ databases">
        <authorList>
            <person name="Chen Y."/>
            <person name="Shah S."/>
            <person name="Dougan E. K."/>
            <person name="Thang M."/>
            <person name="Chan C."/>
        </authorList>
    </citation>
    <scope>NUCLEOTIDE SEQUENCE [LARGE SCALE GENOMIC DNA]</scope>
</reference>
<dbReference type="Gene3D" id="1.10.443.10">
    <property type="entry name" value="Intergrase catalytic core"/>
    <property type="match status" value="1"/>
</dbReference>
<dbReference type="Proteomes" id="UP001189429">
    <property type="component" value="Unassembled WGS sequence"/>
</dbReference>
<feature type="non-terminal residue" evidence="3">
    <location>
        <position position="367"/>
    </location>
</feature>
<name>A0ABN9TS15_9DINO</name>
<keyword evidence="1" id="KW-0233">DNA recombination</keyword>
<proteinExistence type="predicted"/>
<sequence>MFEHKAVQDYEDMMQDLRDWAQQWYSDLTQRATDGTEWQEWCVAFMTDVLLSGSNEALREPDSNDEQPSAGTACRSSCPRWSVLLGWLLLPFLSDAVGEERLRHHAQHRKMGNTHRRNDAEGAHLQQAQRRERATHGLALLPFSVSTKTALGCYVPNGRRFLDFALVVNLPMMSREEIDDSPLELWAVLDEAMRLAGRVGAADAAEVALDAYLRSAELFALQAADIVVDVGEAGEQIVALRLGVTERGERTKTGVRQGVLIDRRHVSDMLVRRKSERGPSDRVFSCSVDAYRRALRRACDDVGVEHFPPRAARHSGPSHDAATGYRTARAIQRRGRWASEKSVLRYMKTHALVAARAAPPPDILERG</sequence>
<feature type="region of interest" description="Disordered" evidence="2">
    <location>
        <begin position="56"/>
        <end position="75"/>
    </location>
</feature>
<dbReference type="InterPro" id="IPR011010">
    <property type="entry name" value="DNA_brk_join_enz"/>
</dbReference>